<name>A0ABS1CRV8_9PROT</name>
<reference evidence="2 3" key="1">
    <citation type="journal article" date="2020" name="Microorganisms">
        <title>Osmotic Adaptation and Compatible Solute Biosynthesis of Phototrophic Bacteria as Revealed from Genome Analyses.</title>
        <authorList>
            <person name="Imhoff J.F."/>
            <person name="Rahn T."/>
            <person name="Kunzel S."/>
            <person name="Keller A."/>
            <person name="Neulinger S.C."/>
        </authorList>
    </citation>
    <scope>NUCLEOTIDE SEQUENCE [LARGE SCALE GENOMIC DNA]</scope>
    <source>
        <strain evidence="2 3">DSM 15382</strain>
    </source>
</reference>
<keyword evidence="3" id="KW-1185">Reference proteome</keyword>
<feature type="region of interest" description="Disordered" evidence="1">
    <location>
        <begin position="1"/>
        <end position="21"/>
    </location>
</feature>
<comment type="caution">
    <text evidence="2">The sequence shown here is derived from an EMBL/GenBank/DDBJ whole genome shotgun (WGS) entry which is preliminary data.</text>
</comment>
<protein>
    <submittedName>
        <fullName evidence="2">Uncharacterized protein</fullName>
    </submittedName>
</protein>
<evidence type="ECO:0000256" key="1">
    <source>
        <dbReference type="SAM" id="MobiDB-lite"/>
    </source>
</evidence>
<accession>A0ABS1CRV8</accession>
<feature type="non-terminal residue" evidence="2">
    <location>
        <position position="1"/>
    </location>
</feature>
<evidence type="ECO:0000313" key="2">
    <source>
        <dbReference type="EMBL" id="MBK1657114.1"/>
    </source>
</evidence>
<dbReference type="Proteomes" id="UP000697995">
    <property type="component" value="Unassembled WGS sequence"/>
</dbReference>
<sequence>PQTRTPAPRNDAAPPAAPAAGQPRIFLHHRAGSATAADAAAALAAPLRDGGFDLAEVRPTPAVPSQRVVRYFHSEDAPTAARLAGRLGRGWAIQDFRGYEPSPGPGTLEVWLPDR</sequence>
<feature type="compositionally biased region" description="Low complexity" evidence="1">
    <location>
        <begin position="1"/>
        <end position="20"/>
    </location>
</feature>
<evidence type="ECO:0000313" key="3">
    <source>
        <dbReference type="Proteomes" id="UP000697995"/>
    </source>
</evidence>
<gene>
    <name evidence="2" type="ORF">CKO45_02575</name>
</gene>
<proteinExistence type="predicted"/>
<dbReference type="EMBL" id="NRSG01000010">
    <property type="protein sequence ID" value="MBK1657114.1"/>
    <property type="molecule type" value="Genomic_DNA"/>
</dbReference>
<dbReference type="RefSeq" id="WP_200305246.1">
    <property type="nucleotide sequence ID" value="NZ_NRSG01000010.1"/>
</dbReference>
<organism evidence="2 3">
    <name type="scientific">Paracraurococcus ruber</name>
    <dbReference type="NCBI Taxonomy" id="77675"/>
    <lineage>
        <taxon>Bacteria</taxon>
        <taxon>Pseudomonadati</taxon>
        <taxon>Pseudomonadota</taxon>
        <taxon>Alphaproteobacteria</taxon>
        <taxon>Acetobacterales</taxon>
        <taxon>Roseomonadaceae</taxon>
        <taxon>Paracraurococcus</taxon>
    </lineage>
</organism>